<keyword evidence="5" id="KW-0833">Ubl conjugation pathway</keyword>
<organism evidence="9 10">
    <name type="scientific">Takifugu bimaculatus</name>
    <dbReference type="NCBI Taxonomy" id="433685"/>
    <lineage>
        <taxon>Eukaryota</taxon>
        <taxon>Metazoa</taxon>
        <taxon>Chordata</taxon>
        <taxon>Craniata</taxon>
        <taxon>Vertebrata</taxon>
        <taxon>Euteleostomi</taxon>
        <taxon>Actinopterygii</taxon>
        <taxon>Neopterygii</taxon>
        <taxon>Teleostei</taxon>
        <taxon>Neoteleostei</taxon>
        <taxon>Acanthomorphata</taxon>
        <taxon>Eupercaria</taxon>
        <taxon>Tetraodontiformes</taxon>
        <taxon>Tetradontoidea</taxon>
        <taxon>Tetraodontidae</taxon>
        <taxon>Takifugu</taxon>
    </lineage>
</organism>
<evidence type="ECO:0000256" key="3">
    <source>
        <dbReference type="ARBA" id="ARBA00022676"/>
    </source>
</evidence>
<keyword evidence="6 7" id="KW-0040">ANK repeat</keyword>
<evidence type="ECO:0000256" key="4">
    <source>
        <dbReference type="ARBA" id="ARBA00022737"/>
    </source>
</evidence>
<comment type="caution">
    <text evidence="9">The sequence shown here is derived from an EMBL/GenBank/DDBJ whole genome shotgun (WGS) entry which is preliminary data.</text>
</comment>
<dbReference type="GO" id="GO:0035556">
    <property type="term" value="P:intracellular signal transduction"/>
    <property type="evidence" value="ECO:0007669"/>
    <property type="project" value="InterPro"/>
</dbReference>
<dbReference type="FunFam" id="1.10.750.20:FF:000001">
    <property type="entry name" value="Ankyrin repeat and SOCS box containing 1"/>
    <property type="match status" value="1"/>
</dbReference>
<dbReference type="GO" id="GO:0006506">
    <property type="term" value="P:GPI anchor biosynthetic process"/>
    <property type="evidence" value="ECO:0007669"/>
    <property type="project" value="InterPro"/>
</dbReference>
<dbReference type="SUPFAM" id="SSF53756">
    <property type="entry name" value="UDP-Glycosyltransferase/glycogen phosphorylase"/>
    <property type="match status" value="1"/>
</dbReference>
<dbReference type="Pfam" id="PF00534">
    <property type="entry name" value="Glycos_transf_1"/>
    <property type="match status" value="1"/>
</dbReference>
<dbReference type="CDD" id="cd03716">
    <property type="entry name" value="SOCS_ASB_like"/>
    <property type="match status" value="1"/>
</dbReference>
<dbReference type="InterPro" id="IPR001496">
    <property type="entry name" value="SOCS_box"/>
</dbReference>
<dbReference type="InterPro" id="IPR036036">
    <property type="entry name" value="SOCS_box-like_dom_sf"/>
</dbReference>
<dbReference type="InterPro" id="IPR013234">
    <property type="entry name" value="PIGA_GPI_anchor_biosynthesis"/>
</dbReference>
<evidence type="ECO:0000256" key="1">
    <source>
        <dbReference type="ARBA" id="ARBA00004906"/>
    </source>
</evidence>
<dbReference type="SMART" id="SM00248">
    <property type="entry name" value="ANK"/>
    <property type="match status" value="6"/>
</dbReference>
<evidence type="ECO:0000256" key="5">
    <source>
        <dbReference type="ARBA" id="ARBA00022786"/>
    </source>
</evidence>
<evidence type="ECO:0000313" key="10">
    <source>
        <dbReference type="Proteomes" id="UP000516260"/>
    </source>
</evidence>
<feature type="repeat" description="ANK" evidence="7">
    <location>
        <begin position="396"/>
        <end position="428"/>
    </location>
</feature>
<keyword evidence="3" id="KW-0808">Transferase</keyword>
<dbReference type="GO" id="GO:0017176">
    <property type="term" value="F:phosphatidylinositol N-acetylglucosaminyltransferase activity"/>
    <property type="evidence" value="ECO:0007669"/>
    <property type="project" value="TreeGrafter"/>
</dbReference>
<dbReference type="AlphaFoldDB" id="A0A4Z2CJF0"/>
<feature type="repeat" description="ANK" evidence="7">
    <location>
        <begin position="559"/>
        <end position="591"/>
    </location>
</feature>
<dbReference type="GO" id="GO:0000506">
    <property type="term" value="C:glycosylphosphatidylinositol-N-acetylglucosaminyltransferase (GPI-GnT) complex"/>
    <property type="evidence" value="ECO:0007669"/>
    <property type="project" value="TreeGrafter"/>
</dbReference>
<dbReference type="FunFam" id="1.25.40.20:FF:000016">
    <property type="entry name" value="Ankyrin repeat and SOCS box containing 5"/>
    <property type="match status" value="1"/>
</dbReference>
<reference evidence="9 10" key="1">
    <citation type="submission" date="2019-04" db="EMBL/GenBank/DDBJ databases">
        <title>The sequence and de novo assembly of Takifugu bimaculatus genome using PacBio and Hi-C technologies.</title>
        <authorList>
            <person name="Xu P."/>
            <person name="Liu B."/>
            <person name="Zhou Z."/>
        </authorList>
    </citation>
    <scope>NUCLEOTIDE SEQUENCE [LARGE SCALE GENOMIC DNA]</scope>
    <source>
        <strain evidence="9">TB-2018</strain>
        <tissue evidence="9">Muscle</tissue>
    </source>
</reference>
<accession>A0A4Z2CJF0</accession>
<comment type="similarity">
    <text evidence="2">Belongs to the ankyrin SOCS box (ASB) family.</text>
</comment>
<keyword evidence="4" id="KW-0677">Repeat</keyword>
<keyword evidence="10" id="KW-1185">Reference proteome</keyword>
<dbReference type="Pfam" id="PF07525">
    <property type="entry name" value="SOCS_box"/>
    <property type="match status" value="1"/>
</dbReference>
<dbReference type="Pfam" id="PF12796">
    <property type="entry name" value="Ank_2"/>
    <property type="match status" value="2"/>
</dbReference>
<dbReference type="SMART" id="SM00969">
    <property type="entry name" value="SOCS_box"/>
    <property type="match status" value="1"/>
</dbReference>
<evidence type="ECO:0000313" key="9">
    <source>
        <dbReference type="EMBL" id="TNN04318.1"/>
    </source>
</evidence>
<dbReference type="UniPathway" id="UPA00143"/>
<dbReference type="Pfam" id="PF08288">
    <property type="entry name" value="PIGA"/>
    <property type="match status" value="1"/>
</dbReference>
<proteinExistence type="inferred from homology"/>
<dbReference type="InterPro" id="IPR002110">
    <property type="entry name" value="Ankyrin_rpt"/>
</dbReference>
<sequence length="654" mass="71175">MYNQSTATTCFHSLPLMRCVFVRERITVVHAHSSFSAMAHDSLFHAKTMGLNTVFTDHSLFGFADVSSVLTNKLLTVSLCDTNHIICVSYTSKENTVLRAALNPEIVSVIPNAVDPTDFTPDPSFRRDDRITIVVISRLVYRKGIDLLGGIIPELCLKYPDLHFLIGGEGPKRIVLEEVREKYQLHDRVRLLGALEHKDVRGVLVQGHIFLNTSLTEAFCMAIVEGASCGLQVVSTRVGGIPEVLPEELITLCEPTVRSLCAGLETYLECETPRAHALVTGAVCVDTFFIQGCKLASANYCYAHTVDYIHGRRLGWAGGANVWEAAQIRNGGRPKSSLRIRLGELRSSTLPPEFCCFIFIMAAVQTEPSHFSQSWQRPFSIYGGLTCNSLMADSWSDRTPLHDAAYQGRLLTLRTLISQGFHVDTLTMDLVSPLHEACLGGHYACAMFLLENGANVDAVSTDGATPLFNSCSSGSAACVRVLLQHGATLNTPSLPASPIHEAAKQGHTECLDLLLSWGAHADVELPAVGTPLYSACAARAADCAMSLLHSGADVETGCGQDTPLHAAARSGGADIVDLLLDFGADRWSRNPEGKTPLDLSPPNSSVRLVLQKRGPCSLSQLCRFCIRRCLGRSRLHRASSLFLPRSIKDFLLCQ</sequence>
<feature type="repeat" description="ANK" evidence="7">
    <location>
        <begin position="462"/>
        <end position="494"/>
    </location>
</feature>
<feature type="domain" description="SOCS box" evidence="8">
    <location>
        <begin position="605"/>
        <end position="654"/>
    </location>
</feature>
<dbReference type="PROSITE" id="PS50225">
    <property type="entry name" value="SOCS"/>
    <property type="match status" value="1"/>
</dbReference>
<dbReference type="GO" id="GO:0016567">
    <property type="term" value="P:protein ubiquitination"/>
    <property type="evidence" value="ECO:0007669"/>
    <property type="project" value="UniProtKB-UniPathway"/>
</dbReference>
<evidence type="ECO:0000256" key="6">
    <source>
        <dbReference type="ARBA" id="ARBA00023043"/>
    </source>
</evidence>
<dbReference type="SUPFAM" id="SSF48403">
    <property type="entry name" value="Ankyrin repeat"/>
    <property type="match status" value="1"/>
</dbReference>
<dbReference type="PROSITE" id="PS50297">
    <property type="entry name" value="ANK_REP_REGION"/>
    <property type="match status" value="5"/>
</dbReference>
<keyword evidence="3" id="KW-0328">Glycosyltransferase</keyword>
<dbReference type="Gene3D" id="1.10.750.20">
    <property type="entry name" value="SOCS box"/>
    <property type="match status" value="1"/>
</dbReference>
<dbReference type="Proteomes" id="UP000516260">
    <property type="component" value="Chromosome 1"/>
</dbReference>
<dbReference type="PROSITE" id="PS50088">
    <property type="entry name" value="ANK_REPEAT"/>
    <property type="match status" value="5"/>
</dbReference>
<dbReference type="SUPFAM" id="SSF158235">
    <property type="entry name" value="SOCS box-like"/>
    <property type="match status" value="1"/>
</dbReference>
<comment type="pathway">
    <text evidence="1">Protein modification; protein ubiquitination.</text>
</comment>
<evidence type="ECO:0000256" key="2">
    <source>
        <dbReference type="ARBA" id="ARBA00005949"/>
    </source>
</evidence>
<evidence type="ECO:0000256" key="7">
    <source>
        <dbReference type="PROSITE-ProRule" id="PRU00023"/>
    </source>
</evidence>
<feature type="repeat" description="ANK" evidence="7">
    <location>
        <begin position="494"/>
        <end position="526"/>
    </location>
</feature>
<dbReference type="EMBL" id="SWLE01000001">
    <property type="protein sequence ID" value="TNN04318.1"/>
    <property type="molecule type" value="Genomic_DNA"/>
</dbReference>
<dbReference type="InterPro" id="IPR036770">
    <property type="entry name" value="Ankyrin_rpt-contain_sf"/>
</dbReference>
<feature type="repeat" description="ANK" evidence="7">
    <location>
        <begin position="429"/>
        <end position="461"/>
    </location>
</feature>
<dbReference type="InterPro" id="IPR001296">
    <property type="entry name" value="Glyco_trans_1"/>
</dbReference>
<dbReference type="PANTHER" id="PTHR45871:SF1">
    <property type="entry name" value="PHOSPHATIDYLINOSITOL N-ACETYLGLUCOSAMINYLTRANSFERASE SUBUNIT A"/>
    <property type="match status" value="1"/>
</dbReference>
<name>A0A4Z2CJF0_9TELE</name>
<dbReference type="Gene3D" id="1.25.40.20">
    <property type="entry name" value="Ankyrin repeat-containing domain"/>
    <property type="match status" value="1"/>
</dbReference>
<evidence type="ECO:0000259" key="8">
    <source>
        <dbReference type="PROSITE" id="PS50225"/>
    </source>
</evidence>
<dbReference type="PANTHER" id="PTHR45871">
    <property type="entry name" value="N-ACETYLGLUCOSAMINYL-PHOSPHATIDYLINOSITOL BIOSYNTHETIC PROTEIN"/>
    <property type="match status" value="1"/>
</dbReference>
<dbReference type="Gene3D" id="3.40.50.2000">
    <property type="entry name" value="Glycogen Phosphorylase B"/>
    <property type="match status" value="2"/>
</dbReference>
<protein>
    <recommendedName>
        <fullName evidence="8">SOCS box domain-containing protein</fullName>
    </recommendedName>
</protein>
<gene>
    <name evidence="9" type="ORF">fugu_001347</name>
</gene>